<accession>D8K6K8</accession>
<keyword evidence="1" id="KW-0812">Transmembrane</keyword>
<evidence type="ECO:0000256" key="1">
    <source>
        <dbReference type="SAM" id="Phobius"/>
    </source>
</evidence>
<name>D8K6K8_NITWC</name>
<sequence length="89" mass="9711">MAAIKNSNITPEERISQARLRLLAAAQMGSARLPSKPYKKTTPIPAIAFAFAAGFVAGFFPSISKTLSQETSPLLRLWLTNRMVPPPKK</sequence>
<dbReference type="STRING" id="105559.Nwat_1657"/>
<evidence type="ECO:0000313" key="2">
    <source>
        <dbReference type="EMBL" id="ADJ28535.1"/>
    </source>
</evidence>
<reference evidence="2 3" key="1">
    <citation type="submission" date="2010-06" db="EMBL/GenBank/DDBJ databases">
        <title>Complete sequence of chromosome of Nitrosococcus watsoni C-113.</title>
        <authorList>
            <consortium name="US DOE Joint Genome Institute"/>
            <person name="Lucas S."/>
            <person name="Copeland A."/>
            <person name="Lapidus A."/>
            <person name="Cheng J.-F."/>
            <person name="Bruce D."/>
            <person name="Goodwin L."/>
            <person name="Pitluck S."/>
            <person name="Malfatti S.A."/>
            <person name="Chain P.S.G."/>
            <person name="Land M."/>
            <person name="Hauser L."/>
            <person name="Kyrpides N."/>
            <person name="Ivanova N."/>
            <person name="Cambell M.A."/>
            <person name="Heidelberg J.F."/>
            <person name="Klotz M.G."/>
            <person name="Woyke T."/>
        </authorList>
    </citation>
    <scope>NUCLEOTIDE SEQUENCE [LARGE SCALE GENOMIC DNA]</scope>
    <source>
        <strain evidence="2 3">C-113</strain>
    </source>
</reference>
<gene>
    <name evidence="2" type="ordered locus">Nwat_1657</name>
</gene>
<organism evidence="2 3">
    <name type="scientific">Nitrosococcus watsoni (strain C-113)</name>
    <dbReference type="NCBI Taxonomy" id="105559"/>
    <lineage>
        <taxon>Bacteria</taxon>
        <taxon>Pseudomonadati</taxon>
        <taxon>Pseudomonadota</taxon>
        <taxon>Gammaproteobacteria</taxon>
        <taxon>Chromatiales</taxon>
        <taxon>Chromatiaceae</taxon>
        <taxon>Nitrosococcus</taxon>
    </lineage>
</organism>
<dbReference type="HOGENOM" id="CLU_2465894_0_0_6"/>
<dbReference type="AlphaFoldDB" id="D8K6K8"/>
<feature type="transmembrane region" description="Helical" evidence="1">
    <location>
        <begin position="44"/>
        <end position="63"/>
    </location>
</feature>
<keyword evidence="1" id="KW-1133">Transmembrane helix</keyword>
<evidence type="ECO:0008006" key="4">
    <source>
        <dbReference type="Google" id="ProtNLM"/>
    </source>
</evidence>
<dbReference type="EMBL" id="CP002086">
    <property type="protein sequence ID" value="ADJ28535.1"/>
    <property type="molecule type" value="Genomic_DNA"/>
</dbReference>
<keyword evidence="1" id="KW-0472">Membrane</keyword>
<evidence type="ECO:0000313" key="3">
    <source>
        <dbReference type="Proteomes" id="UP000000393"/>
    </source>
</evidence>
<dbReference type="KEGG" id="nwa:Nwat_1657"/>
<proteinExistence type="predicted"/>
<protein>
    <recommendedName>
        <fullName evidence="4">Transmembrane protein</fullName>
    </recommendedName>
</protein>
<keyword evidence="3" id="KW-1185">Reference proteome</keyword>
<dbReference type="Proteomes" id="UP000000393">
    <property type="component" value="Chromosome"/>
</dbReference>